<evidence type="ECO:0000256" key="8">
    <source>
        <dbReference type="ARBA" id="ARBA00023170"/>
    </source>
</evidence>
<reference evidence="11 12" key="1">
    <citation type="journal article" date="2010" name="Science">
        <title>Genomic comparison of the ants Camponotus floridanus and Harpegnathos saltator.</title>
        <authorList>
            <person name="Bonasio R."/>
            <person name="Zhang G."/>
            <person name="Ye C."/>
            <person name="Mutti N.S."/>
            <person name="Fang X."/>
            <person name="Qin N."/>
            <person name="Donahue G."/>
            <person name="Yang P."/>
            <person name="Li Q."/>
            <person name="Li C."/>
            <person name="Zhang P."/>
            <person name="Huang Z."/>
            <person name="Berger S.L."/>
            <person name="Reinberg D."/>
            <person name="Wang J."/>
            <person name="Liebig J."/>
        </authorList>
    </citation>
    <scope>NUCLEOTIDE SEQUENCE [LARGE SCALE GENOMIC DNA]</scope>
    <source>
        <strain evidence="11 12">R22 G/1</strain>
    </source>
</reference>
<keyword evidence="8" id="KW-0675">Receptor</keyword>
<accession>E2BMT9</accession>
<dbReference type="GO" id="GO:0004984">
    <property type="term" value="F:olfactory receptor activity"/>
    <property type="evidence" value="ECO:0007669"/>
    <property type="project" value="InterPro"/>
</dbReference>
<organism evidence="12">
    <name type="scientific">Harpegnathos saltator</name>
    <name type="common">Jerdon's jumping ant</name>
    <dbReference type="NCBI Taxonomy" id="610380"/>
    <lineage>
        <taxon>Eukaryota</taxon>
        <taxon>Metazoa</taxon>
        <taxon>Ecdysozoa</taxon>
        <taxon>Arthropoda</taxon>
        <taxon>Hexapoda</taxon>
        <taxon>Insecta</taxon>
        <taxon>Pterygota</taxon>
        <taxon>Neoptera</taxon>
        <taxon>Endopterygota</taxon>
        <taxon>Hymenoptera</taxon>
        <taxon>Apocrita</taxon>
        <taxon>Aculeata</taxon>
        <taxon>Formicoidea</taxon>
        <taxon>Formicidae</taxon>
        <taxon>Ponerinae</taxon>
        <taxon>Ponerini</taxon>
        <taxon>Harpegnathos</taxon>
    </lineage>
</organism>
<dbReference type="OMA" id="YSATICY"/>
<proteinExistence type="predicted"/>
<dbReference type="InterPro" id="IPR004117">
    <property type="entry name" value="7tm6_olfct_rcpt"/>
</dbReference>
<feature type="transmembrane region" description="Helical" evidence="10">
    <location>
        <begin position="112"/>
        <end position="138"/>
    </location>
</feature>
<evidence type="ECO:0000256" key="10">
    <source>
        <dbReference type="SAM" id="Phobius"/>
    </source>
</evidence>
<evidence type="ECO:0000313" key="12">
    <source>
        <dbReference type="Proteomes" id="UP000008237"/>
    </source>
</evidence>
<evidence type="ECO:0000256" key="5">
    <source>
        <dbReference type="ARBA" id="ARBA00022725"/>
    </source>
</evidence>
<dbReference type="Pfam" id="PF02949">
    <property type="entry name" value="7tm_6"/>
    <property type="match status" value="1"/>
</dbReference>
<dbReference type="InParanoid" id="E2BMT9"/>
<dbReference type="AlphaFoldDB" id="E2BMT9"/>
<evidence type="ECO:0000256" key="9">
    <source>
        <dbReference type="ARBA" id="ARBA00023224"/>
    </source>
</evidence>
<name>E2BMT9_HARSA</name>
<dbReference type="GO" id="GO:0005549">
    <property type="term" value="F:odorant binding"/>
    <property type="evidence" value="ECO:0007669"/>
    <property type="project" value="InterPro"/>
</dbReference>
<keyword evidence="7 10" id="KW-0472">Membrane</keyword>
<feature type="transmembrane region" description="Helical" evidence="10">
    <location>
        <begin position="25"/>
        <end position="44"/>
    </location>
</feature>
<sequence>MLKIVGLWPLENKDTNVALLSKLQLLFNVATLIFVLIPALWSLIRVWGDMMLMIDNLQYTLPLLITALKVSILWSKREVLMPLIDMIAKDWMKAKLEKERNVMLNRARITRVLAMCGGFMILLTLLITIILPCFGLTLRHVTNLTDPGKPLPIQSYYLYDVSKSPQFELMLLIQGIGLGLSGLSYTGVDTFLGLLILHICGQLENLHVRLTNLGESSNYKVALKYNVKDHVRLIRFSS</sequence>
<evidence type="ECO:0000256" key="1">
    <source>
        <dbReference type="ARBA" id="ARBA00004651"/>
    </source>
</evidence>
<protein>
    <recommendedName>
        <fullName evidence="13">Odorant receptor 13a</fullName>
    </recommendedName>
</protein>
<evidence type="ECO:0000256" key="6">
    <source>
        <dbReference type="ARBA" id="ARBA00022989"/>
    </source>
</evidence>
<gene>
    <name evidence="11" type="ORF">EAI_13719</name>
</gene>
<evidence type="ECO:0000256" key="2">
    <source>
        <dbReference type="ARBA" id="ARBA00022475"/>
    </source>
</evidence>
<keyword evidence="2" id="KW-1003">Cell membrane</keyword>
<dbReference type="Proteomes" id="UP000008237">
    <property type="component" value="Unassembled WGS sequence"/>
</dbReference>
<dbReference type="OrthoDB" id="7634903at2759"/>
<evidence type="ECO:0000256" key="3">
    <source>
        <dbReference type="ARBA" id="ARBA00022606"/>
    </source>
</evidence>
<dbReference type="GO" id="GO:0005886">
    <property type="term" value="C:plasma membrane"/>
    <property type="evidence" value="ECO:0007669"/>
    <property type="project" value="UniProtKB-SubCell"/>
</dbReference>
<comment type="subcellular location">
    <subcellularLocation>
        <location evidence="1">Cell membrane</location>
        <topology evidence="1">Multi-pass membrane protein</topology>
    </subcellularLocation>
</comment>
<evidence type="ECO:0000256" key="7">
    <source>
        <dbReference type="ARBA" id="ARBA00023136"/>
    </source>
</evidence>
<keyword evidence="6 10" id="KW-1133">Transmembrane helix</keyword>
<keyword evidence="12" id="KW-1185">Reference proteome</keyword>
<keyword evidence="9" id="KW-0807">Transducer</keyword>
<dbReference type="GO" id="GO:0007165">
    <property type="term" value="P:signal transduction"/>
    <property type="evidence" value="ECO:0007669"/>
    <property type="project" value="UniProtKB-KW"/>
</dbReference>
<keyword evidence="3" id="KW-0716">Sensory transduction</keyword>
<keyword evidence="4 10" id="KW-0812">Transmembrane</keyword>
<evidence type="ECO:0000256" key="4">
    <source>
        <dbReference type="ARBA" id="ARBA00022692"/>
    </source>
</evidence>
<evidence type="ECO:0000313" key="11">
    <source>
        <dbReference type="EMBL" id="EFN82991.1"/>
    </source>
</evidence>
<dbReference type="PANTHER" id="PTHR21137">
    <property type="entry name" value="ODORANT RECEPTOR"/>
    <property type="match status" value="1"/>
</dbReference>
<keyword evidence="5" id="KW-0552">Olfaction</keyword>
<evidence type="ECO:0008006" key="13">
    <source>
        <dbReference type="Google" id="ProtNLM"/>
    </source>
</evidence>
<dbReference type="PANTHER" id="PTHR21137:SF35">
    <property type="entry name" value="ODORANT RECEPTOR 19A-RELATED"/>
    <property type="match status" value="1"/>
</dbReference>
<dbReference type="EMBL" id="GL449346">
    <property type="protein sequence ID" value="EFN82991.1"/>
    <property type="molecule type" value="Genomic_DNA"/>
</dbReference>